<feature type="non-terminal residue" evidence="2">
    <location>
        <position position="1"/>
    </location>
</feature>
<dbReference type="InterPro" id="IPR005121">
    <property type="entry name" value="Fdx_antiC-bd"/>
</dbReference>
<dbReference type="SMART" id="SM00896">
    <property type="entry name" value="FDX-ACB"/>
    <property type="match status" value="1"/>
</dbReference>
<sequence>LGAVRSLSGKDSTKVVFTKTALFDIYVGDGVPEGMKSMAFGVTMQPSDITLTEDDIQRISQAIVSKVEKATGGALRN</sequence>
<protein>
    <recommendedName>
        <fullName evidence="1">FDX-ACB domain-containing protein</fullName>
    </recommendedName>
</protein>
<organism evidence="2">
    <name type="scientific">marine metagenome</name>
    <dbReference type="NCBI Taxonomy" id="408172"/>
    <lineage>
        <taxon>unclassified sequences</taxon>
        <taxon>metagenomes</taxon>
        <taxon>ecological metagenomes</taxon>
    </lineage>
</organism>
<reference evidence="2" key="1">
    <citation type="submission" date="2018-05" db="EMBL/GenBank/DDBJ databases">
        <authorList>
            <person name="Lanie J.A."/>
            <person name="Ng W.-L."/>
            <person name="Kazmierczak K.M."/>
            <person name="Andrzejewski T.M."/>
            <person name="Davidsen T.M."/>
            <person name="Wayne K.J."/>
            <person name="Tettelin H."/>
            <person name="Glass J.I."/>
            <person name="Rusch D."/>
            <person name="Podicherti R."/>
            <person name="Tsui H.-C.T."/>
            <person name="Winkler M.E."/>
        </authorList>
    </citation>
    <scope>NUCLEOTIDE SEQUENCE</scope>
</reference>
<dbReference type="AlphaFoldDB" id="A0A382S0H8"/>
<feature type="domain" description="FDX-ACB" evidence="1">
    <location>
        <begin position="1"/>
        <end position="76"/>
    </location>
</feature>
<dbReference type="SUPFAM" id="SSF54991">
    <property type="entry name" value="Anticodon-binding domain of PheRS"/>
    <property type="match status" value="1"/>
</dbReference>
<dbReference type="Pfam" id="PF03147">
    <property type="entry name" value="FDX-ACB"/>
    <property type="match status" value="1"/>
</dbReference>
<gene>
    <name evidence="2" type="ORF">METZ01_LOCUS356270</name>
</gene>
<dbReference type="PROSITE" id="PS51447">
    <property type="entry name" value="FDX_ACB"/>
    <property type="match status" value="1"/>
</dbReference>
<dbReference type="Gene3D" id="3.30.70.380">
    <property type="entry name" value="Ferrodoxin-fold anticodon-binding domain"/>
    <property type="match status" value="1"/>
</dbReference>
<proteinExistence type="predicted"/>
<evidence type="ECO:0000259" key="1">
    <source>
        <dbReference type="PROSITE" id="PS51447"/>
    </source>
</evidence>
<name>A0A382S0H8_9ZZZZ</name>
<dbReference type="InterPro" id="IPR036690">
    <property type="entry name" value="Fdx_antiC-bd_sf"/>
</dbReference>
<accession>A0A382S0H8</accession>
<dbReference type="EMBL" id="UINC01125523">
    <property type="protein sequence ID" value="SVD03416.1"/>
    <property type="molecule type" value="Genomic_DNA"/>
</dbReference>
<evidence type="ECO:0000313" key="2">
    <source>
        <dbReference type="EMBL" id="SVD03416.1"/>
    </source>
</evidence>